<name>A0ABU3B1T4_9ACTN</name>
<dbReference type="InterPro" id="IPR046269">
    <property type="entry name" value="DUF6302"/>
</dbReference>
<accession>A0ABU3B1T4</accession>
<organism evidence="1 2">
    <name type="scientific">Streptomyces lancefieldiae</name>
    <dbReference type="NCBI Taxonomy" id="3075520"/>
    <lineage>
        <taxon>Bacteria</taxon>
        <taxon>Bacillati</taxon>
        <taxon>Actinomycetota</taxon>
        <taxon>Actinomycetes</taxon>
        <taxon>Kitasatosporales</taxon>
        <taxon>Streptomycetaceae</taxon>
        <taxon>Streptomyces</taxon>
    </lineage>
</organism>
<protein>
    <submittedName>
        <fullName evidence="1">DUF6302 family protein</fullName>
    </submittedName>
</protein>
<evidence type="ECO:0000313" key="1">
    <source>
        <dbReference type="EMBL" id="MDT0616214.1"/>
    </source>
</evidence>
<comment type="caution">
    <text evidence="1">The sequence shown here is derived from an EMBL/GenBank/DDBJ whole genome shotgun (WGS) entry which is preliminary data.</text>
</comment>
<evidence type="ECO:0000313" key="2">
    <source>
        <dbReference type="Proteomes" id="UP001180724"/>
    </source>
</evidence>
<dbReference type="EMBL" id="JAVRFH010000107">
    <property type="protein sequence ID" value="MDT0616214.1"/>
    <property type="molecule type" value="Genomic_DNA"/>
</dbReference>
<reference evidence="1" key="1">
    <citation type="submission" date="2024-05" db="EMBL/GenBank/DDBJ databases">
        <title>30 novel species of actinomycetes from the DSMZ collection.</title>
        <authorList>
            <person name="Nouioui I."/>
        </authorList>
    </citation>
    <scope>NUCLEOTIDE SEQUENCE</scope>
    <source>
        <strain evidence="1">DSM 40712</strain>
    </source>
</reference>
<keyword evidence="2" id="KW-1185">Reference proteome</keyword>
<dbReference type="RefSeq" id="WP_311585446.1">
    <property type="nucleotide sequence ID" value="NZ_JAVRFH010000107.1"/>
</dbReference>
<dbReference type="Pfam" id="PF19819">
    <property type="entry name" value="DUF6302"/>
    <property type="match status" value="1"/>
</dbReference>
<sequence length="124" mass="12955">MSLIAPAAARMSATDCDTCGTVRVPSPESPQLCLLPPQEAVDYEYWARRLVHPGLLRDAVAVALHRLPLLAVPAGKGRRGGYVNLIDASLAELAAQALNSRPGFSDVGVGGSHVTWGGTGAERP</sequence>
<gene>
    <name evidence="1" type="ORF">RM812_39650</name>
</gene>
<proteinExistence type="predicted"/>
<dbReference type="Proteomes" id="UP001180724">
    <property type="component" value="Unassembled WGS sequence"/>
</dbReference>